<dbReference type="Proteomes" id="UP000198779">
    <property type="component" value="Unassembled WGS sequence"/>
</dbReference>
<dbReference type="EMBL" id="FNCQ01000007">
    <property type="protein sequence ID" value="SDG66030.1"/>
    <property type="molecule type" value="Genomic_DNA"/>
</dbReference>
<gene>
    <name evidence="1" type="ORF">SAMN04487901_10727</name>
</gene>
<protein>
    <recommendedName>
        <fullName evidence="3">DUF4738 domain-containing protein</fullName>
    </recommendedName>
</protein>
<dbReference type="STRING" id="645274.SAMN04487901_10727"/>
<organism evidence="1 2">
    <name type="scientific">Prevotella communis</name>
    <dbReference type="NCBI Taxonomy" id="2913614"/>
    <lineage>
        <taxon>Bacteria</taxon>
        <taxon>Pseudomonadati</taxon>
        <taxon>Bacteroidota</taxon>
        <taxon>Bacteroidia</taxon>
        <taxon>Bacteroidales</taxon>
        <taxon>Prevotellaceae</taxon>
        <taxon>Prevotella</taxon>
    </lineage>
</organism>
<accession>A0A1G7W4C9</accession>
<reference evidence="2" key="1">
    <citation type="submission" date="2016-10" db="EMBL/GenBank/DDBJ databases">
        <authorList>
            <person name="Varghese N."/>
            <person name="Submissions S."/>
        </authorList>
    </citation>
    <scope>NUCLEOTIDE SEQUENCE [LARGE SCALE GENOMIC DNA]</scope>
    <source>
        <strain evidence="2">BP1-148</strain>
    </source>
</reference>
<keyword evidence="2" id="KW-1185">Reference proteome</keyword>
<dbReference type="AlphaFoldDB" id="A0A1G7W4C9"/>
<name>A0A1G7W4C9_9BACT</name>
<dbReference type="PROSITE" id="PS51257">
    <property type="entry name" value="PROKAR_LIPOPROTEIN"/>
    <property type="match status" value="1"/>
</dbReference>
<evidence type="ECO:0000313" key="2">
    <source>
        <dbReference type="Proteomes" id="UP000198779"/>
    </source>
</evidence>
<dbReference type="InterPro" id="IPR031762">
    <property type="entry name" value="DUF4738"/>
</dbReference>
<dbReference type="RefSeq" id="WP_176944278.1">
    <property type="nucleotide sequence ID" value="NZ_FNCQ01000007.1"/>
</dbReference>
<evidence type="ECO:0008006" key="3">
    <source>
        <dbReference type="Google" id="ProtNLM"/>
    </source>
</evidence>
<dbReference type="Gene3D" id="2.40.128.510">
    <property type="entry name" value="Protein of unknown function DUF4738"/>
    <property type="match status" value="1"/>
</dbReference>
<dbReference type="Pfam" id="PF15889">
    <property type="entry name" value="DUF4738"/>
    <property type="match status" value="1"/>
</dbReference>
<evidence type="ECO:0000313" key="1">
    <source>
        <dbReference type="EMBL" id="SDG66030.1"/>
    </source>
</evidence>
<sequence length="191" mass="21653">MKRYIPFIMVAGILAFGACKEKKESKDIITTKYVPKKPQAPIAMPVDTKTTHITWLDKPYTIQIDRVSDDSLKQVKDENGQPYFDNRVSVTIKRQDGSVFFKKVFTKASFSSYIDDTFRNNGILAGIQYDEIGDRGLEFSVVVGMPDALDDVFVPLELVIDRQGAISISRDDDMDMLDYDDREGDFDEEGV</sequence>
<proteinExistence type="predicted"/>